<dbReference type="PROSITE" id="PS50231">
    <property type="entry name" value="RICIN_B_LECTIN"/>
    <property type="match status" value="1"/>
</dbReference>
<evidence type="ECO:0000313" key="3">
    <source>
        <dbReference type="EMBL" id="WWC88964.1"/>
    </source>
</evidence>
<dbReference type="CDD" id="cd00161">
    <property type="entry name" value="beta-trefoil_Ricin-like"/>
    <property type="match status" value="1"/>
</dbReference>
<dbReference type="GeneID" id="91094549"/>
<reference evidence="3 4" key="1">
    <citation type="submission" date="2024-01" db="EMBL/GenBank/DDBJ databases">
        <title>Comparative genomics of Cryptococcus and Kwoniella reveals pathogenesis evolution and contrasting modes of karyotype evolution via chromosome fusion or intercentromeric recombination.</title>
        <authorList>
            <person name="Coelho M.A."/>
            <person name="David-Palma M."/>
            <person name="Shea T."/>
            <person name="Bowers K."/>
            <person name="McGinley-Smith S."/>
            <person name="Mohammad A.W."/>
            <person name="Gnirke A."/>
            <person name="Yurkov A.M."/>
            <person name="Nowrousian M."/>
            <person name="Sun S."/>
            <person name="Cuomo C.A."/>
            <person name="Heitman J."/>
        </authorList>
    </citation>
    <scope>NUCLEOTIDE SEQUENCE [LARGE SCALE GENOMIC DNA]</scope>
    <source>
        <strain evidence="3 4">CBS 6074</strain>
    </source>
</reference>
<feature type="compositionally biased region" description="Low complexity" evidence="1">
    <location>
        <begin position="156"/>
        <end position="172"/>
    </location>
</feature>
<evidence type="ECO:0000256" key="2">
    <source>
        <dbReference type="SAM" id="SignalP"/>
    </source>
</evidence>
<feature type="signal peptide" evidence="2">
    <location>
        <begin position="1"/>
        <end position="18"/>
    </location>
</feature>
<feature type="region of interest" description="Disordered" evidence="1">
    <location>
        <begin position="150"/>
        <end position="172"/>
    </location>
</feature>
<dbReference type="EMBL" id="CP144102">
    <property type="protein sequence ID" value="WWC88964.1"/>
    <property type="molecule type" value="Genomic_DNA"/>
</dbReference>
<organism evidence="3 4">
    <name type="scientific">Kwoniella dendrophila CBS 6074</name>
    <dbReference type="NCBI Taxonomy" id="1295534"/>
    <lineage>
        <taxon>Eukaryota</taxon>
        <taxon>Fungi</taxon>
        <taxon>Dikarya</taxon>
        <taxon>Basidiomycota</taxon>
        <taxon>Agaricomycotina</taxon>
        <taxon>Tremellomycetes</taxon>
        <taxon>Tremellales</taxon>
        <taxon>Cryptococcaceae</taxon>
        <taxon>Kwoniella</taxon>
    </lineage>
</organism>
<protein>
    <recommendedName>
        <fullName evidence="5">Ricin B lectin domain-containing protein</fullName>
    </recommendedName>
</protein>
<keyword evidence="2" id="KW-0732">Signal</keyword>
<dbReference type="InterPro" id="IPR035992">
    <property type="entry name" value="Ricin_B-like_lectins"/>
</dbReference>
<evidence type="ECO:0000256" key="1">
    <source>
        <dbReference type="SAM" id="MobiDB-lite"/>
    </source>
</evidence>
<evidence type="ECO:0008006" key="5">
    <source>
        <dbReference type="Google" id="ProtNLM"/>
    </source>
</evidence>
<dbReference type="AlphaFoldDB" id="A0AAX4JUD4"/>
<proteinExistence type="predicted"/>
<dbReference type="Gene3D" id="2.80.10.50">
    <property type="match status" value="1"/>
</dbReference>
<dbReference type="SUPFAM" id="SSF50370">
    <property type="entry name" value="Ricin B-like lectins"/>
    <property type="match status" value="1"/>
</dbReference>
<feature type="chain" id="PRO_5043915255" description="Ricin B lectin domain-containing protein" evidence="2">
    <location>
        <begin position="19"/>
        <end position="172"/>
    </location>
</feature>
<gene>
    <name evidence="3" type="ORF">L201_003879</name>
</gene>
<name>A0AAX4JUD4_9TREE</name>
<keyword evidence="4" id="KW-1185">Reference proteome</keyword>
<dbReference type="Proteomes" id="UP001355207">
    <property type="component" value="Chromosome 5"/>
</dbReference>
<accession>A0AAX4JUD4</accession>
<evidence type="ECO:0000313" key="4">
    <source>
        <dbReference type="Proteomes" id="UP001355207"/>
    </source>
</evidence>
<dbReference type="RefSeq" id="XP_066075727.1">
    <property type="nucleotide sequence ID" value="XM_066219630.1"/>
</dbReference>
<sequence length="172" mass="17412">MLASLGLIILPLLALTEASPLHRRFTSATIVSGRDGRCLGVANTPGVGSAVQSVACNAAGYNVRWDINPGSGSVILSGTGLALDAGSNPGNNGALKVWTSYPGLYQQTWYLTGDNRIAITGGNQCLDEGVNGVQTYQCTTGNTNQIFNVNGGGGTPSSSSSSAAPSCTCPTS</sequence>